<comment type="caution">
    <text evidence="4">The sequence shown here is derived from an EMBL/GenBank/DDBJ whole genome shotgun (WGS) entry which is preliminary data.</text>
</comment>
<organism evidence="4 5">
    <name type="scientific">Acetobacter estunensis</name>
    <dbReference type="NCBI Taxonomy" id="104097"/>
    <lineage>
        <taxon>Bacteria</taxon>
        <taxon>Pseudomonadati</taxon>
        <taxon>Pseudomonadota</taxon>
        <taxon>Alphaproteobacteria</taxon>
        <taxon>Acetobacterales</taxon>
        <taxon>Acetobacteraceae</taxon>
        <taxon>Acetobacter</taxon>
    </lineage>
</organism>
<dbReference type="InterPro" id="IPR036714">
    <property type="entry name" value="SDH_sf"/>
</dbReference>
<dbReference type="AlphaFoldDB" id="A0A967B3Q6"/>
<dbReference type="RefSeq" id="WP_166313306.1">
    <property type="nucleotide sequence ID" value="NZ_WOTH01000005.1"/>
</dbReference>
<dbReference type="PANTHER" id="PTHR12469">
    <property type="entry name" value="PROTEIN EMI5 HOMOLOG, MITOCHONDRIAL"/>
    <property type="match status" value="1"/>
</dbReference>
<dbReference type="Gene3D" id="1.10.150.250">
    <property type="entry name" value="Flavinator of succinate dehydrogenase"/>
    <property type="match status" value="1"/>
</dbReference>
<dbReference type="EMBL" id="WOTH01000005">
    <property type="protein sequence ID" value="NHO53172.1"/>
    <property type="molecule type" value="Genomic_DNA"/>
</dbReference>
<keyword evidence="3" id="KW-0143">Chaperone</keyword>
<dbReference type="InterPro" id="IPR005631">
    <property type="entry name" value="SDH"/>
</dbReference>
<dbReference type="PANTHER" id="PTHR12469:SF2">
    <property type="entry name" value="SUCCINATE DEHYDROGENASE ASSEMBLY FACTOR 2, MITOCHONDRIAL"/>
    <property type="match status" value="1"/>
</dbReference>
<reference evidence="4" key="1">
    <citation type="submission" date="2019-11" db="EMBL/GenBank/DDBJ databases">
        <title>Description of new Acetobacter species.</title>
        <authorList>
            <person name="Cleenwerck I."/>
            <person name="Sombolestani A.S."/>
        </authorList>
    </citation>
    <scope>NUCLEOTIDE SEQUENCE</scope>
    <source>
        <strain evidence="4">LMG 1626</strain>
    </source>
</reference>
<evidence type="ECO:0000313" key="4">
    <source>
        <dbReference type="EMBL" id="NHO53172.1"/>
    </source>
</evidence>
<dbReference type="GO" id="GO:0006099">
    <property type="term" value="P:tricarboxylic acid cycle"/>
    <property type="evidence" value="ECO:0007669"/>
    <property type="project" value="TreeGrafter"/>
</dbReference>
<protein>
    <recommendedName>
        <fullName evidence="2">FAD assembly factor SdhE</fullName>
    </recommendedName>
</protein>
<keyword evidence="5" id="KW-1185">Reference proteome</keyword>
<comment type="similarity">
    <text evidence="1">Belongs to the SdhE FAD assembly factor family.</text>
</comment>
<evidence type="ECO:0000256" key="2">
    <source>
        <dbReference type="ARBA" id="ARBA00019418"/>
    </source>
</evidence>
<dbReference type="Proteomes" id="UP000597459">
    <property type="component" value="Unassembled WGS sequence"/>
</dbReference>
<dbReference type="SUPFAM" id="SSF109910">
    <property type="entry name" value="YgfY-like"/>
    <property type="match status" value="1"/>
</dbReference>
<name>A0A967B3Q6_9PROT</name>
<gene>
    <name evidence="4" type="ORF">GOB87_04250</name>
</gene>
<accession>A0A967B3Q6</accession>
<evidence type="ECO:0000313" key="5">
    <source>
        <dbReference type="Proteomes" id="UP000597459"/>
    </source>
</evidence>
<dbReference type="Pfam" id="PF03937">
    <property type="entry name" value="Sdh5"/>
    <property type="match status" value="1"/>
</dbReference>
<evidence type="ECO:0000256" key="3">
    <source>
        <dbReference type="ARBA" id="ARBA00023186"/>
    </source>
</evidence>
<proteinExistence type="inferred from homology"/>
<sequence>MEQNENASSAQTGNDHAESLEARRRRLIFRAQHRGTFETDILIGGFVDRHVNGMNAEQVADMEHVLQLPDPDLTDWLFGRLSIPEEKKTPMLVALVDDALTRMGKKEATA</sequence>
<evidence type="ECO:0000256" key="1">
    <source>
        <dbReference type="ARBA" id="ARBA00008571"/>
    </source>
</evidence>